<organism evidence="1 2">
    <name type="scientific">Enhydrobacter aerosaccus</name>
    <dbReference type="NCBI Taxonomy" id="225324"/>
    <lineage>
        <taxon>Bacteria</taxon>
        <taxon>Pseudomonadati</taxon>
        <taxon>Pseudomonadota</taxon>
        <taxon>Alphaproteobacteria</taxon>
        <taxon>Hyphomicrobiales</taxon>
        <taxon>Enhydrobacter</taxon>
    </lineage>
</organism>
<keyword evidence="1" id="KW-0808">Transferase</keyword>
<dbReference type="SUPFAM" id="SSF53756">
    <property type="entry name" value="UDP-Glycosyltransferase/glycogen phosphorylase"/>
    <property type="match status" value="1"/>
</dbReference>
<gene>
    <name evidence="1" type="ORF">SAMN02745126_04964</name>
</gene>
<evidence type="ECO:0000313" key="2">
    <source>
        <dbReference type="Proteomes" id="UP000190092"/>
    </source>
</evidence>
<sequence length="398" mass="45027">MRCLWLTLADPEPQHNGQYVYSGGLIDAVAAAGGEVEVLGLRRPESSRNNGARDEHVVWWLPSDPLDPTQSRWGSLASRLPHIAYRGRTASMRRQLRDLLNKGNWDGIVFDGISVGWALEQVREHYGSRTNRPRLIYVSHNHEESLRAQVAESQRPFLRRQAVRLDAAKVSRLEQELVDAVDFVTAITPEDLQLYRRRRNDKPMGVITPGYRGRRLAERRIAADLPRRAVIVGSFDWIAKRMNLEEFVDVADPLFAEQGVELQAVGSADEAFLEQLRRRTNATAFTGTVPDLLPYLDQARIAIVPERNGGGFKLKVLEYVFNRIPVFALSGSFAGVPLIHNDSVMLFPDHRALAHGVLEAIDDVERLNRLQERAYLACRDRFEWASRGRQILSVITAP</sequence>
<dbReference type="EMBL" id="FUWJ01000009">
    <property type="protein sequence ID" value="SKA30427.1"/>
    <property type="molecule type" value="Genomic_DNA"/>
</dbReference>
<proteinExistence type="predicted"/>
<accession>A0A1T4SQG9</accession>
<keyword evidence="2" id="KW-1185">Reference proteome</keyword>
<dbReference type="Pfam" id="PF13692">
    <property type="entry name" value="Glyco_trans_1_4"/>
    <property type="match status" value="1"/>
</dbReference>
<dbReference type="STRING" id="225324.SAMN02745126_04964"/>
<dbReference type="AlphaFoldDB" id="A0A1T4SQG9"/>
<name>A0A1T4SQG9_9HYPH</name>
<dbReference type="RefSeq" id="WP_170921116.1">
    <property type="nucleotide sequence ID" value="NZ_FUWJ01000009.1"/>
</dbReference>
<evidence type="ECO:0000313" key="1">
    <source>
        <dbReference type="EMBL" id="SKA30427.1"/>
    </source>
</evidence>
<reference evidence="2" key="1">
    <citation type="submission" date="2017-02" db="EMBL/GenBank/DDBJ databases">
        <authorList>
            <person name="Varghese N."/>
            <person name="Submissions S."/>
        </authorList>
    </citation>
    <scope>NUCLEOTIDE SEQUENCE [LARGE SCALE GENOMIC DNA]</scope>
    <source>
        <strain evidence="2">ATCC 27094</strain>
    </source>
</reference>
<dbReference type="GO" id="GO:0016740">
    <property type="term" value="F:transferase activity"/>
    <property type="evidence" value="ECO:0007669"/>
    <property type="project" value="UniProtKB-KW"/>
</dbReference>
<protein>
    <submittedName>
        <fullName evidence="1">Glycosyl transferases group 1</fullName>
    </submittedName>
</protein>
<dbReference type="Gene3D" id="3.40.50.2000">
    <property type="entry name" value="Glycogen Phosphorylase B"/>
    <property type="match status" value="1"/>
</dbReference>
<dbReference type="Proteomes" id="UP000190092">
    <property type="component" value="Unassembled WGS sequence"/>
</dbReference>